<dbReference type="EMBL" id="JAACXV010014584">
    <property type="protein sequence ID" value="KAF7265821.1"/>
    <property type="molecule type" value="Genomic_DNA"/>
</dbReference>
<evidence type="ECO:0000256" key="16">
    <source>
        <dbReference type="ARBA" id="ARBA00043760"/>
    </source>
</evidence>
<dbReference type="InterPro" id="IPR029023">
    <property type="entry name" value="Tensin_phosphatase"/>
</dbReference>
<evidence type="ECO:0000256" key="1">
    <source>
        <dbReference type="ARBA" id="ARBA00004487"/>
    </source>
</evidence>
<organism evidence="26 27">
    <name type="scientific">Rhynchophorus ferrugineus</name>
    <name type="common">Red palm weevil</name>
    <name type="synonym">Curculio ferrugineus</name>
    <dbReference type="NCBI Taxonomy" id="354439"/>
    <lineage>
        <taxon>Eukaryota</taxon>
        <taxon>Metazoa</taxon>
        <taxon>Ecdysozoa</taxon>
        <taxon>Arthropoda</taxon>
        <taxon>Hexapoda</taxon>
        <taxon>Insecta</taxon>
        <taxon>Pterygota</taxon>
        <taxon>Neoptera</taxon>
        <taxon>Endopterygota</taxon>
        <taxon>Coleoptera</taxon>
        <taxon>Polyphaga</taxon>
        <taxon>Cucujiformia</taxon>
        <taxon>Curculionidae</taxon>
        <taxon>Dryophthorinae</taxon>
        <taxon>Rhynchophorus</taxon>
    </lineage>
</organism>
<evidence type="ECO:0000256" key="13">
    <source>
        <dbReference type="ARBA" id="ARBA00034268"/>
    </source>
</evidence>
<dbReference type="SMART" id="SM00404">
    <property type="entry name" value="PTPc_motif"/>
    <property type="match status" value="1"/>
</dbReference>
<dbReference type="EC" id="3.1.3.67" evidence="4"/>
<dbReference type="InterPro" id="IPR045101">
    <property type="entry name" value="PTP_PTEN"/>
</dbReference>
<dbReference type="InterPro" id="IPR057023">
    <property type="entry name" value="PTP-SAK"/>
</dbReference>
<dbReference type="OrthoDB" id="16692at2759"/>
<dbReference type="PANTHER" id="PTHR12305">
    <property type="entry name" value="PHOSPHATASE WITH HOMOLOGY TO TENSIN"/>
    <property type="match status" value="1"/>
</dbReference>
<feature type="compositionally biased region" description="Acidic residues" evidence="22">
    <location>
        <begin position="376"/>
        <end position="385"/>
    </location>
</feature>
<dbReference type="InterPro" id="IPR035892">
    <property type="entry name" value="C2_domain_sf"/>
</dbReference>
<dbReference type="Proteomes" id="UP000625711">
    <property type="component" value="Unassembled WGS sequence"/>
</dbReference>
<keyword evidence="7" id="KW-0963">Cytoplasm</keyword>
<dbReference type="InterPro" id="IPR051281">
    <property type="entry name" value="Dual-spec_lipid-protein_phosph"/>
</dbReference>
<dbReference type="GO" id="GO:0008285">
    <property type="term" value="P:negative regulation of cell population proliferation"/>
    <property type="evidence" value="ECO:0007669"/>
    <property type="project" value="TreeGrafter"/>
</dbReference>
<dbReference type="InterPro" id="IPR016130">
    <property type="entry name" value="Tyr_Pase_AS"/>
</dbReference>
<evidence type="ECO:0000256" key="19">
    <source>
        <dbReference type="ARBA" id="ARBA00047986"/>
    </source>
</evidence>
<dbReference type="GO" id="GO:0016314">
    <property type="term" value="F:phosphatidylinositol-3,4,5-trisphosphate 3-phosphatase activity"/>
    <property type="evidence" value="ECO:0007669"/>
    <property type="project" value="UniProtKB-EC"/>
</dbReference>
<dbReference type="GO" id="GO:0004725">
    <property type="term" value="F:protein tyrosine phosphatase activity"/>
    <property type="evidence" value="ECO:0007669"/>
    <property type="project" value="UniProtKB-EC"/>
</dbReference>
<gene>
    <name evidence="26" type="ORF">GWI33_020891</name>
</gene>
<dbReference type="FunFam" id="3.90.190.10:FF:000029">
    <property type="entry name" value="Phosphatidylinositol 3,4,5-trisphosphate 3-phosphatase and dual-specificity protein phosphatase PTEN"/>
    <property type="match status" value="1"/>
</dbReference>
<evidence type="ECO:0000256" key="20">
    <source>
        <dbReference type="ARBA" id="ARBA00048832"/>
    </source>
</evidence>
<keyword evidence="11" id="KW-0966">Cell projection</keyword>
<dbReference type="InterPro" id="IPR014020">
    <property type="entry name" value="Tensin_C2-dom"/>
</dbReference>
<dbReference type="SUPFAM" id="SSF49562">
    <property type="entry name" value="C2 domain (Calcium/lipid-binding domain, CaLB)"/>
    <property type="match status" value="1"/>
</dbReference>
<comment type="similarity">
    <text evidence="3">Belongs to the PTEN phosphatase protein family.</text>
</comment>
<evidence type="ECO:0000256" key="3">
    <source>
        <dbReference type="ARBA" id="ARBA00007881"/>
    </source>
</evidence>
<feature type="region of interest" description="Disordered" evidence="22">
    <location>
        <begin position="363"/>
        <end position="390"/>
    </location>
</feature>
<accession>A0A834HTR5</accession>
<comment type="catalytic activity">
    <reaction evidence="21">
        <text>O-phospho-L-tyrosyl-[protein] + H2O = L-tyrosyl-[protein] + phosphate</text>
        <dbReference type="Rhea" id="RHEA:10684"/>
        <dbReference type="Rhea" id="RHEA-COMP:10136"/>
        <dbReference type="Rhea" id="RHEA-COMP:20101"/>
        <dbReference type="ChEBI" id="CHEBI:15377"/>
        <dbReference type="ChEBI" id="CHEBI:43474"/>
        <dbReference type="ChEBI" id="CHEBI:46858"/>
        <dbReference type="ChEBI" id="CHEBI:61978"/>
        <dbReference type="EC" id="3.1.3.48"/>
    </reaction>
    <physiologicalReaction direction="left-to-right" evidence="21">
        <dbReference type="Rhea" id="RHEA:10685"/>
    </physiologicalReaction>
</comment>
<protein>
    <recommendedName>
        <fullName evidence="14">Phosphatidylinositol 3,4,5-trisphosphate 3-phosphatase and dual-specificity protein phosphatase PTEN</fullName>
        <ecNumber evidence="6">3.1.3.16</ecNumber>
        <ecNumber evidence="5">3.1.3.48</ecNumber>
        <ecNumber evidence="4">3.1.3.67</ecNumber>
    </recommendedName>
    <alternativeName>
        <fullName evidence="18">Inositol polyphosphate 3-phosphatase</fullName>
    </alternativeName>
</protein>
<dbReference type="PANTHER" id="PTHR12305:SF81">
    <property type="entry name" value="PHOSPHATIDYLINOSITOL 3,4,5-TRISPHOSPHATE 3-PHOSPHATASE AND DUAL-SPECIFICITY PROTEIN PHOSPHATASE PTEN"/>
    <property type="match status" value="1"/>
</dbReference>
<dbReference type="GO" id="GO:0043005">
    <property type="term" value="C:neuron projection"/>
    <property type="evidence" value="ECO:0007669"/>
    <property type="project" value="UniProtKB-SubCell"/>
</dbReference>
<comment type="catalytic activity">
    <reaction evidence="15">
        <text>1D-myo-inositol 1,3,4,5-tetrakisphosphate + H2O = 1D-myo-inositol 1,4,5-trisphosphate + phosphate</text>
        <dbReference type="Rhea" id="RHEA:77155"/>
        <dbReference type="ChEBI" id="CHEBI:15377"/>
        <dbReference type="ChEBI" id="CHEBI:43474"/>
        <dbReference type="ChEBI" id="CHEBI:57895"/>
        <dbReference type="ChEBI" id="CHEBI:203600"/>
    </reaction>
    <physiologicalReaction direction="left-to-right" evidence="15">
        <dbReference type="Rhea" id="RHEA:77156"/>
    </physiologicalReaction>
</comment>
<evidence type="ECO:0000256" key="17">
    <source>
        <dbReference type="ARBA" id="ARBA00043762"/>
    </source>
</evidence>
<evidence type="ECO:0000256" key="9">
    <source>
        <dbReference type="ARBA" id="ARBA00022912"/>
    </source>
</evidence>
<dbReference type="PROSITE" id="PS00383">
    <property type="entry name" value="TYR_PHOSPHATASE_1"/>
    <property type="match status" value="1"/>
</dbReference>
<comment type="catalytic activity">
    <reaction evidence="17">
        <text>1D-myo-inositol 1,3,4,5,6-pentakisphosphate + H2O = 1D-myo-inositol 1,4,5,6-tetrakisphosphate + phosphate</text>
        <dbReference type="Rhea" id="RHEA:77143"/>
        <dbReference type="ChEBI" id="CHEBI:15377"/>
        <dbReference type="ChEBI" id="CHEBI:43474"/>
        <dbReference type="ChEBI" id="CHEBI:57627"/>
        <dbReference type="ChEBI" id="CHEBI:57733"/>
    </reaction>
    <physiologicalReaction direction="left-to-right" evidence="17">
        <dbReference type="Rhea" id="RHEA:77144"/>
    </physiologicalReaction>
</comment>
<evidence type="ECO:0000256" key="15">
    <source>
        <dbReference type="ARBA" id="ARBA00043734"/>
    </source>
</evidence>
<feature type="domain" description="Phosphatase tensin-type" evidence="24">
    <location>
        <begin position="23"/>
        <end position="194"/>
    </location>
</feature>
<evidence type="ECO:0000256" key="22">
    <source>
        <dbReference type="SAM" id="MobiDB-lite"/>
    </source>
</evidence>
<evidence type="ECO:0000256" key="12">
    <source>
        <dbReference type="ARBA" id="ARBA00034256"/>
    </source>
</evidence>
<dbReference type="GO" id="GO:0005886">
    <property type="term" value="C:plasma membrane"/>
    <property type="evidence" value="ECO:0007669"/>
    <property type="project" value="TreeGrafter"/>
</dbReference>
<dbReference type="EC" id="3.1.3.48" evidence="5"/>
<comment type="catalytic activity">
    <reaction evidence="19">
        <text>O-phospho-L-seryl-[protein] + H2O = L-seryl-[protein] + phosphate</text>
        <dbReference type="Rhea" id="RHEA:20629"/>
        <dbReference type="Rhea" id="RHEA-COMP:9863"/>
        <dbReference type="Rhea" id="RHEA-COMP:11604"/>
        <dbReference type="ChEBI" id="CHEBI:15377"/>
        <dbReference type="ChEBI" id="CHEBI:29999"/>
        <dbReference type="ChEBI" id="CHEBI:43474"/>
        <dbReference type="ChEBI" id="CHEBI:83421"/>
        <dbReference type="EC" id="3.1.3.16"/>
    </reaction>
    <physiologicalReaction direction="left-to-right" evidence="19">
        <dbReference type="Rhea" id="RHEA:20630"/>
    </physiologicalReaction>
</comment>
<dbReference type="Pfam" id="PF22784">
    <property type="entry name" value="PTP-SAK"/>
    <property type="match status" value="1"/>
</dbReference>
<comment type="subcellular location">
    <subcellularLocation>
        <location evidence="1">Cell projection</location>
        <location evidence="1">Neuron projection</location>
    </subcellularLocation>
    <subcellularLocation>
        <location evidence="2">Cytoplasm</location>
    </subcellularLocation>
</comment>
<proteinExistence type="inferred from homology"/>
<evidence type="ECO:0000256" key="21">
    <source>
        <dbReference type="ARBA" id="ARBA00051341"/>
    </source>
</evidence>
<comment type="catalytic activity">
    <reaction evidence="12">
        <text>1,2-dihexadecanoyl-sn-glycero-3-phospho-(1D-myo-inositol-3,4,5-trisphosphate) + H2O = 1,2-dihexadecanoyl-sn-glycero-3-phospho-(1D-myo-inositol-4,5-bisphosphate) + phosphate</text>
        <dbReference type="Rhea" id="RHEA:43560"/>
        <dbReference type="ChEBI" id="CHEBI:15377"/>
        <dbReference type="ChEBI" id="CHEBI:43474"/>
        <dbReference type="ChEBI" id="CHEBI:83420"/>
        <dbReference type="ChEBI" id="CHEBI:83423"/>
    </reaction>
    <physiologicalReaction direction="left-to-right" evidence="12">
        <dbReference type="Rhea" id="RHEA:43561"/>
    </physiologicalReaction>
</comment>
<dbReference type="SUPFAM" id="SSF52799">
    <property type="entry name" value="(Phosphotyrosine protein) phosphatases II"/>
    <property type="match status" value="1"/>
</dbReference>
<evidence type="ECO:0000259" key="24">
    <source>
        <dbReference type="PROSITE" id="PS51181"/>
    </source>
</evidence>
<keyword evidence="10" id="KW-0443">Lipid metabolism</keyword>
<dbReference type="InterPro" id="IPR000387">
    <property type="entry name" value="Tyr_Pase_dom"/>
</dbReference>
<evidence type="ECO:0000256" key="10">
    <source>
        <dbReference type="ARBA" id="ARBA00023098"/>
    </source>
</evidence>
<dbReference type="InterPro" id="IPR003595">
    <property type="entry name" value="Tyr_Pase_cat"/>
</dbReference>
<comment type="caution">
    <text evidence="26">The sequence shown here is derived from an EMBL/GenBank/DDBJ whole genome shotgun (WGS) entry which is preliminary data.</text>
</comment>
<evidence type="ECO:0000313" key="26">
    <source>
        <dbReference type="EMBL" id="KAF7265821.1"/>
    </source>
</evidence>
<dbReference type="PROSITE" id="PS51182">
    <property type="entry name" value="C2_TENSIN"/>
    <property type="match status" value="1"/>
</dbReference>
<reference evidence="26" key="1">
    <citation type="submission" date="2020-08" db="EMBL/GenBank/DDBJ databases">
        <title>Genome sequencing and assembly of the red palm weevil Rhynchophorus ferrugineus.</title>
        <authorList>
            <person name="Dias G.B."/>
            <person name="Bergman C.M."/>
            <person name="Manee M."/>
        </authorList>
    </citation>
    <scope>NUCLEOTIDE SEQUENCE</scope>
    <source>
        <strain evidence="26">AA-2017</strain>
        <tissue evidence="26">Whole larva</tissue>
    </source>
</reference>
<evidence type="ECO:0000256" key="7">
    <source>
        <dbReference type="ARBA" id="ARBA00022490"/>
    </source>
</evidence>
<keyword evidence="27" id="KW-1185">Reference proteome</keyword>
<evidence type="ECO:0000256" key="5">
    <source>
        <dbReference type="ARBA" id="ARBA00013064"/>
    </source>
</evidence>
<feature type="domain" description="Tyrosine specific protein phosphatases" evidence="23">
    <location>
        <begin position="111"/>
        <end position="168"/>
    </location>
</feature>
<evidence type="ECO:0000256" key="2">
    <source>
        <dbReference type="ARBA" id="ARBA00004496"/>
    </source>
</evidence>
<dbReference type="GO" id="GO:0043491">
    <property type="term" value="P:phosphatidylinositol 3-kinase/protein kinase B signal transduction"/>
    <property type="evidence" value="ECO:0007669"/>
    <property type="project" value="TreeGrafter"/>
</dbReference>
<dbReference type="GO" id="GO:0005634">
    <property type="term" value="C:nucleus"/>
    <property type="evidence" value="ECO:0007669"/>
    <property type="project" value="TreeGrafter"/>
</dbReference>
<evidence type="ECO:0000256" key="4">
    <source>
        <dbReference type="ARBA" id="ARBA00013015"/>
    </source>
</evidence>
<evidence type="ECO:0000256" key="8">
    <source>
        <dbReference type="ARBA" id="ARBA00022801"/>
    </source>
</evidence>
<dbReference type="GO" id="GO:0046856">
    <property type="term" value="P:phosphatidylinositol dephosphorylation"/>
    <property type="evidence" value="ECO:0007669"/>
    <property type="project" value="TreeGrafter"/>
</dbReference>
<evidence type="ECO:0000256" key="11">
    <source>
        <dbReference type="ARBA" id="ARBA00023273"/>
    </source>
</evidence>
<dbReference type="Pfam" id="PF10409">
    <property type="entry name" value="PTEN_C2"/>
    <property type="match status" value="1"/>
</dbReference>
<evidence type="ECO:0000256" key="14">
    <source>
        <dbReference type="ARBA" id="ARBA00034338"/>
    </source>
</evidence>
<sequence>MAASFPNINITNPIRSLVSRKRNRYIQDGFNLDLTYITDSIIAMGYPAENIERVYRNDIEDVAKFLDKKHPNHYMIYNLCSERSYDKSKFHNRVRNFPFEDHNPPKIEVVGPFCEDVKNWLDSDPHNVAVVHCKAGKGRTGTMICCYLLHTKICSTAQEALLFYGEKRTQDTKGVTIPSQVRYVKYYEHLVNHHLQYTPVTIYIKEFIFEPVPIFANGQGNISFTTTKTLTPESDSRRAKSEIYKVPVDERSFSIKLNYCFRLTGDVKIEFYNKVIVGKEKLFHFWFNTFFLDCGTSVNGHPYSFNGEECYELVFQRNDLDKLNKKDKQYKMFNENFKLTMIVEKVPRVENVSSYSRIPQPITIANSTPSDSSAESTDEAEEDGWDSVGMDSELFDPRGVGYRILSECEIASQLTSSSAENRSEVVMV</sequence>
<dbReference type="EC" id="3.1.3.16" evidence="6"/>
<evidence type="ECO:0000313" key="27">
    <source>
        <dbReference type="Proteomes" id="UP000625711"/>
    </source>
</evidence>
<dbReference type="GO" id="GO:0050793">
    <property type="term" value="P:regulation of developmental process"/>
    <property type="evidence" value="ECO:0007669"/>
    <property type="project" value="UniProtKB-ARBA"/>
</dbReference>
<dbReference type="SMART" id="SM01326">
    <property type="entry name" value="PTEN_C2"/>
    <property type="match status" value="1"/>
</dbReference>
<keyword evidence="9" id="KW-0904">Protein phosphatase</keyword>
<name>A0A834HTR5_RHYFE</name>
<dbReference type="AlphaFoldDB" id="A0A834HTR5"/>
<evidence type="ECO:0000256" key="6">
    <source>
        <dbReference type="ARBA" id="ARBA00013081"/>
    </source>
</evidence>
<dbReference type="Gene3D" id="2.60.40.1110">
    <property type="match status" value="1"/>
</dbReference>
<comment type="catalytic activity">
    <reaction evidence="16">
        <text>a 1,2-diacyl-sn-glycero-3-phospho-(1D-myo-inositol-3,4,5-trisphosphate) + H2O = a 1,2-diacyl-sn-glycero-3-phospho-(1D-myo-inositol-4,5-bisphosphate) + phosphate</text>
        <dbReference type="Rhea" id="RHEA:25017"/>
        <dbReference type="ChEBI" id="CHEBI:15377"/>
        <dbReference type="ChEBI" id="CHEBI:43474"/>
        <dbReference type="ChEBI" id="CHEBI:57836"/>
        <dbReference type="ChEBI" id="CHEBI:58456"/>
        <dbReference type="EC" id="3.1.3.67"/>
    </reaction>
    <physiologicalReaction direction="left-to-right" evidence="16">
        <dbReference type="Rhea" id="RHEA:25018"/>
    </physiologicalReaction>
</comment>
<dbReference type="PROSITE" id="PS50056">
    <property type="entry name" value="TYR_PHOSPHATASE_2"/>
    <property type="match status" value="1"/>
</dbReference>
<dbReference type="InterPro" id="IPR029021">
    <property type="entry name" value="Prot-tyrosine_phosphatase-like"/>
</dbReference>
<feature type="domain" description="C2 tensin-type" evidence="25">
    <location>
        <begin position="199"/>
        <end position="346"/>
    </location>
</feature>
<dbReference type="Gene3D" id="3.90.190.10">
    <property type="entry name" value="Protein tyrosine phosphatase superfamily"/>
    <property type="match status" value="1"/>
</dbReference>
<dbReference type="GO" id="GO:0048870">
    <property type="term" value="P:cell motility"/>
    <property type="evidence" value="ECO:0007669"/>
    <property type="project" value="TreeGrafter"/>
</dbReference>
<dbReference type="GO" id="GO:0005829">
    <property type="term" value="C:cytosol"/>
    <property type="evidence" value="ECO:0007669"/>
    <property type="project" value="TreeGrafter"/>
</dbReference>
<dbReference type="CDD" id="cd14509">
    <property type="entry name" value="PTP_PTEN"/>
    <property type="match status" value="1"/>
</dbReference>
<dbReference type="PROSITE" id="PS51181">
    <property type="entry name" value="PPASE_TENSIN"/>
    <property type="match status" value="1"/>
</dbReference>
<comment type="catalytic activity">
    <reaction evidence="13">
        <text>1,2-dioctanoyl-sn-glycero-3-phospho-(1D-myo-inositol-3,4,5-trisphosphate) + H2O = 1,2-dioctanoyl-sn-glycero-3-phospho-(1D-myo-inositol-4,5-bisphosphate) + phosphate</text>
        <dbReference type="Rhea" id="RHEA:43552"/>
        <dbReference type="ChEBI" id="CHEBI:15377"/>
        <dbReference type="ChEBI" id="CHEBI:43474"/>
        <dbReference type="ChEBI" id="CHEBI:83416"/>
        <dbReference type="ChEBI" id="CHEBI:83419"/>
    </reaction>
    <physiologicalReaction direction="left-to-right" evidence="13">
        <dbReference type="Rhea" id="RHEA:43553"/>
    </physiologicalReaction>
</comment>
<dbReference type="GO" id="GO:0051896">
    <property type="term" value="P:regulation of phosphatidylinositol 3-kinase/protein kinase B signal transduction"/>
    <property type="evidence" value="ECO:0007669"/>
    <property type="project" value="TreeGrafter"/>
</dbReference>
<comment type="catalytic activity">
    <reaction evidence="20">
        <text>O-phospho-L-threonyl-[protein] + H2O = L-threonyl-[protein] + phosphate</text>
        <dbReference type="Rhea" id="RHEA:47004"/>
        <dbReference type="Rhea" id="RHEA-COMP:11060"/>
        <dbReference type="Rhea" id="RHEA-COMP:11605"/>
        <dbReference type="ChEBI" id="CHEBI:15377"/>
        <dbReference type="ChEBI" id="CHEBI:30013"/>
        <dbReference type="ChEBI" id="CHEBI:43474"/>
        <dbReference type="ChEBI" id="CHEBI:61977"/>
        <dbReference type="EC" id="3.1.3.16"/>
    </reaction>
    <physiologicalReaction direction="left-to-right" evidence="20">
        <dbReference type="Rhea" id="RHEA:47005"/>
    </physiologicalReaction>
</comment>
<evidence type="ECO:0000259" key="25">
    <source>
        <dbReference type="PROSITE" id="PS51182"/>
    </source>
</evidence>
<dbReference type="SMART" id="SM01301">
    <property type="entry name" value="PTPlike_phytase"/>
    <property type="match status" value="1"/>
</dbReference>
<keyword evidence="8" id="KW-0378">Hydrolase</keyword>
<dbReference type="GO" id="GO:0004722">
    <property type="term" value="F:protein serine/threonine phosphatase activity"/>
    <property type="evidence" value="ECO:0007669"/>
    <property type="project" value="UniProtKB-EC"/>
</dbReference>
<evidence type="ECO:0000259" key="23">
    <source>
        <dbReference type="PROSITE" id="PS50056"/>
    </source>
</evidence>
<evidence type="ECO:0000256" key="18">
    <source>
        <dbReference type="ARBA" id="ARBA00044309"/>
    </source>
</evidence>